<dbReference type="GO" id="GO:0016831">
    <property type="term" value="F:carboxy-lyase activity"/>
    <property type="evidence" value="ECO:0007669"/>
    <property type="project" value="InterPro"/>
</dbReference>
<dbReference type="Gene3D" id="3.20.20.140">
    <property type="entry name" value="Metal-dependent hydrolases"/>
    <property type="match status" value="1"/>
</dbReference>
<dbReference type="InterPro" id="IPR032466">
    <property type="entry name" value="Metal_Hydrolase"/>
</dbReference>
<dbReference type="SUPFAM" id="SSF51556">
    <property type="entry name" value="Metallo-dependent hydrolases"/>
    <property type="match status" value="1"/>
</dbReference>
<sequence>MTQRLRKPSPAHPAPWSFRTQTRGGCFCCAPPRGAGTIQASSGKNPLQTAPDQSKSELRLKDFKPRSMLRVSKSRIETPRFPVIDAHTHLTWSTNVRNGVSVGEDITVFAKPEDLLPVMDRKGIRTLVNLTGGIGKGLEQTVRMFDEAAPGRFITLTEPSYGLFAESNYPQLQADAIEHAHRVGARGLKLLKTLGLYLREQIDSGSLVAVDDRRFDPMWEACAAYNMPVFLHVSDPEAFFLRTDEYNERYEELSHHPDWSFYGPEFPSNEEILAARDRLIARHPKTTFALMHVGNWAENLDAVSSCLDRFPNTLVDISARIGELGRQPRTAQRFFDRYQDRILFGTDAVPSPYGDDVPQQLFCDELYEIYYRFLETEDEYFDYAPAETPPQGRWSIYGVGLTDTILRKIYHDNAARLLNIRHE</sequence>
<keyword evidence="3" id="KW-0378">Hydrolase</keyword>
<dbReference type="EMBL" id="RYZR01000003">
    <property type="protein sequence ID" value="RUL66323.1"/>
    <property type="molecule type" value="Genomic_DNA"/>
</dbReference>
<dbReference type="GO" id="GO:0016787">
    <property type="term" value="F:hydrolase activity"/>
    <property type="evidence" value="ECO:0007669"/>
    <property type="project" value="UniProtKB-KW"/>
</dbReference>
<evidence type="ECO:0000313" key="3">
    <source>
        <dbReference type="EMBL" id="RUL66323.1"/>
    </source>
</evidence>
<dbReference type="PANTHER" id="PTHR21240:SF28">
    <property type="entry name" value="ISO-OROTATE DECARBOXYLASE (EUROFUNG)"/>
    <property type="match status" value="1"/>
</dbReference>
<dbReference type="Proteomes" id="UP000267077">
    <property type="component" value="Unassembled WGS sequence"/>
</dbReference>
<dbReference type="RefSeq" id="WP_126672949.1">
    <property type="nucleotide sequence ID" value="NZ_RYZR01000003.1"/>
</dbReference>
<reference evidence="3 4" key="1">
    <citation type="submission" date="2018-12" db="EMBL/GenBank/DDBJ databases">
        <title>Dyella dinghuensis sp. nov. DHOA06 and Dyella choica sp. nov. 4M-K27, isolated from forest soil.</title>
        <authorList>
            <person name="Qiu L.-H."/>
            <person name="Gao Z.-H."/>
        </authorList>
    </citation>
    <scope>NUCLEOTIDE SEQUENCE [LARGE SCALE GENOMIC DNA]</scope>
    <source>
        <strain evidence="3 4">DHOA06</strain>
    </source>
</reference>
<dbReference type="AlphaFoldDB" id="A0A432LY61"/>
<keyword evidence="4" id="KW-1185">Reference proteome</keyword>
<dbReference type="InterPro" id="IPR032465">
    <property type="entry name" value="ACMSD"/>
</dbReference>
<evidence type="ECO:0000256" key="1">
    <source>
        <dbReference type="ARBA" id="ARBA00023239"/>
    </source>
</evidence>
<dbReference type="InterPro" id="IPR006680">
    <property type="entry name" value="Amidohydro-rel"/>
</dbReference>
<feature type="domain" description="Amidohydrolase-related" evidence="2">
    <location>
        <begin position="84"/>
        <end position="419"/>
    </location>
</feature>
<proteinExistence type="predicted"/>
<dbReference type="GO" id="GO:0005737">
    <property type="term" value="C:cytoplasm"/>
    <property type="evidence" value="ECO:0007669"/>
    <property type="project" value="TreeGrafter"/>
</dbReference>
<organism evidence="3 4">
    <name type="scientific">Dyella dinghuensis</name>
    <dbReference type="NCBI Taxonomy" id="1920169"/>
    <lineage>
        <taxon>Bacteria</taxon>
        <taxon>Pseudomonadati</taxon>
        <taxon>Pseudomonadota</taxon>
        <taxon>Gammaproteobacteria</taxon>
        <taxon>Lysobacterales</taxon>
        <taxon>Rhodanobacteraceae</taxon>
        <taxon>Dyella</taxon>
    </lineage>
</organism>
<gene>
    <name evidence="3" type="ORF">EKH79_06520</name>
</gene>
<dbReference type="PANTHER" id="PTHR21240">
    <property type="entry name" value="2-AMINO-3-CARBOXYLMUCONATE-6-SEMIALDEHYDE DECARBOXYLASE"/>
    <property type="match status" value="1"/>
</dbReference>
<evidence type="ECO:0000313" key="4">
    <source>
        <dbReference type="Proteomes" id="UP000267077"/>
    </source>
</evidence>
<keyword evidence="1" id="KW-0456">Lyase</keyword>
<comment type="caution">
    <text evidence="3">The sequence shown here is derived from an EMBL/GenBank/DDBJ whole genome shotgun (WGS) entry which is preliminary data.</text>
</comment>
<dbReference type="Pfam" id="PF04909">
    <property type="entry name" value="Amidohydro_2"/>
    <property type="match status" value="1"/>
</dbReference>
<dbReference type="OrthoDB" id="1407586at2"/>
<accession>A0A432LY61</accession>
<evidence type="ECO:0000259" key="2">
    <source>
        <dbReference type="Pfam" id="PF04909"/>
    </source>
</evidence>
<name>A0A432LY61_9GAMM</name>
<dbReference type="GO" id="GO:0019748">
    <property type="term" value="P:secondary metabolic process"/>
    <property type="evidence" value="ECO:0007669"/>
    <property type="project" value="TreeGrafter"/>
</dbReference>
<protein>
    <submittedName>
        <fullName evidence="3">Amidohydrolase</fullName>
    </submittedName>
</protein>